<dbReference type="OrthoDB" id="8684834at2"/>
<keyword evidence="6" id="KW-0813">Transport</keyword>
<accession>A0A7U8GQX6</accession>
<keyword evidence="2" id="KW-1003">Cell membrane</keyword>
<evidence type="ECO:0000256" key="5">
    <source>
        <dbReference type="ARBA" id="ARBA00023136"/>
    </source>
</evidence>
<keyword evidence="4 7" id="KW-1133">Transmembrane helix</keyword>
<dbReference type="GO" id="GO:0005886">
    <property type="term" value="C:plasma membrane"/>
    <property type="evidence" value="ECO:0007669"/>
    <property type="project" value="UniProtKB-SubCell"/>
</dbReference>
<dbReference type="EMBL" id="AAOW01000014">
    <property type="protein sequence ID" value="EAR60777.1"/>
    <property type="molecule type" value="Genomic_DNA"/>
</dbReference>
<sequence length="230" mass="25475">MRSHYPFSLFHQWLLLVGLTSAAIYFLWDQKVLLEILEEDITRITWLVVFIATGSCVHCGIRCIFLSVEQNRLKHCLAENKTALCNKGTSKASTPVCEYLDAVKQDAEHQSIHAELLAEKLSGNHQIGWFITGLVIKLGLLGTVIGFVIMLTSISGLEALDLSDIKQLMQQMTQGMGVAMNTTMVGLVASMLLGLQYLMLDRFADRLVVDVVELGISKGWVDHHIESAGS</sequence>
<evidence type="ECO:0000256" key="7">
    <source>
        <dbReference type="SAM" id="Phobius"/>
    </source>
</evidence>
<comment type="similarity">
    <text evidence="6">Belongs to the exbB/tolQ family.</text>
</comment>
<keyword evidence="3 7" id="KW-0812">Transmembrane</keyword>
<dbReference type="Proteomes" id="UP000002171">
    <property type="component" value="Unassembled WGS sequence"/>
</dbReference>
<dbReference type="Pfam" id="PF01618">
    <property type="entry name" value="MotA_ExbB"/>
    <property type="match status" value="1"/>
</dbReference>
<evidence type="ECO:0000313" key="9">
    <source>
        <dbReference type="EMBL" id="EAR60777.1"/>
    </source>
</evidence>
<evidence type="ECO:0000256" key="1">
    <source>
        <dbReference type="ARBA" id="ARBA00004651"/>
    </source>
</evidence>
<feature type="transmembrane region" description="Helical" evidence="7">
    <location>
        <begin position="174"/>
        <end position="198"/>
    </location>
</feature>
<feature type="transmembrane region" description="Helical" evidence="7">
    <location>
        <begin position="127"/>
        <end position="154"/>
    </location>
</feature>
<evidence type="ECO:0000256" key="6">
    <source>
        <dbReference type="RuleBase" id="RU004057"/>
    </source>
</evidence>
<dbReference type="RefSeq" id="WP_007020449.1">
    <property type="nucleotide sequence ID" value="NZ_CH724125.1"/>
</dbReference>
<feature type="transmembrane region" description="Helical" evidence="7">
    <location>
        <begin position="46"/>
        <end position="65"/>
    </location>
</feature>
<keyword evidence="6" id="KW-0653">Protein transport</keyword>
<evidence type="ECO:0000256" key="4">
    <source>
        <dbReference type="ARBA" id="ARBA00022989"/>
    </source>
</evidence>
<dbReference type="AlphaFoldDB" id="A0A7U8GQX6"/>
<evidence type="ECO:0000256" key="3">
    <source>
        <dbReference type="ARBA" id="ARBA00022692"/>
    </source>
</evidence>
<organism evidence="9 10">
    <name type="scientific">Neptuniibacter caesariensis</name>
    <dbReference type="NCBI Taxonomy" id="207954"/>
    <lineage>
        <taxon>Bacteria</taxon>
        <taxon>Pseudomonadati</taxon>
        <taxon>Pseudomonadota</taxon>
        <taxon>Gammaproteobacteria</taxon>
        <taxon>Oceanospirillales</taxon>
        <taxon>Oceanospirillaceae</taxon>
        <taxon>Neptuniibacter</taxon>
    </lineage>
</organism>
<name>A0A7U8GQX6_NEPCE</name>
<proteinExistence type="inferred from homology"/>
<reference evidence="9 10" key="1">
    <citation type="submission" date="2006-02" db="EMBL/GenBank/DDBJ databases">
        <authorList>
            <person name="Pinhassi J."/>
            <person name="Pedros-Alio C."/>
            <person name="Ferriera S."/>
            <person name="Johnson J."/>
            <person name="Kravitz S."/>
            <person name="Halpern A."/>
            <person name="Remington K."/>
            <person name="Beeson K."/>
            <person name="Tran B."/>
            <person name="Rogers Y.-H."/>
            <person name="Friedman R."/>
            <person name="Venter J.C."/>
        </authorList>
    </citation>
    <scope>NUCLEOTIDE SEQUENCE [LARGE SCALE GENOMIC DNA]</scope>
    <source>
        <strain evidence="9 10">MED92</strain>
    </source>
</reference>
<feature type="domain" description="MotA/TolQ/ExbB proton channel" evidence="8">
    <location>
        <begin position="113"/>
        <end position="209"/>
    </location>
</feature>
<evidence type="ECO:0000256" key="2">
    <source>
        <dbReference type="ARBA" id="ARBA00022475"/>
    </source>
</evidence>
<evidence type="ECO:0000313" key="10">
    <source>
        <dbReference type="Proteomes" id="UP000002171"/>
    </source>
</evidence>
<protein>
    <recommendedName>
        <fullName evidence="8">MotA/TolQ/ExbB proton channel domain-containing protein</fullName>
    </recommendedName>
</protein>
<comment type="caution">
    <text evidence="9">The sequence shown here is derived from an EMBL/GenBank/DDBJ whole genome shotgun (WGS) entry which is preliminary data.</text>
</comment>
<keyword evidence="10" id="KW-1185">Reference proteome</keyword>
<keyword evidence="5 7" id="KW-0472">Membrane</keyword>
<comment type="subcellular location">
    <subcellularLocation>
        <location evidence="1">Cell membrane</location>
        <topology evidence="1">Multi-pass membrane protein</topology>
    </subcellularLocation>
    <subcellularLocation>
        <location evidence="6">Membrane</location>
        <topology evidence="6">Multi-pass membrane protein</topology>
    </subcellularLocation>
</comment>
<dbReference type="InterPro" id="IPR002898">
    <property type="entry name" value="MotA_ExbB_proton_chnl"/>
</dbReference>
<gene>
    <name evidence="9" type="ORF">MED92_13918</name>
</gene>
<evidence type="ECO:0000259" key="8">
    <source>
        <dbReference type="Pfam" id="PF01618"/>
    </source>
</evidence>
<dbReference type="GO" id="GO:0015031">
    <property type="term" value="P:protein transport"/>
    <property type="evidence" value="ECO:0007669"/>
    <property type="project" value="UniProtKB-KW"/>
</dbReference>